<gene>
    <name evidence="1" type="ORF">AB4X21_07650</name>
</gene>
<reference evidence="1" key="1">
    <citation type="submission" date="2024-07" db="EMBL/GenBank/DDBJ databases">
        <authorList>
            <person name="Li G."/>
        </authorList>
    </citation>
    <scope>NUCLEOTIDE SEQUENCE</scope>
    <source>
        <strain evidence="1">CP1998</strain>
    </source>
</reference>
<dbReference type="EMBL" id="CP163380">
    <property type="protein sequence ID" value="XDP49432.1"/>
    <property type="molecule type" value="Genomic_DNA"/>
</dbReference>
<proteinExistence type="predicted"/>
<dbReference type="AlphaFoldDB" id="A0AB39LAL7"/>
<name>A0AB39LAL7_9STRE</name>
<dbReference type="RefSeq" id="WP_320911260.1">
    <property type="nucleotide sequence ID" value="NZ_CP163380.1"/>
</dbReference>
<sequence>MELYVTDETRGDKTQIYSYDEFVAWIKFHRKNESSAKQSKVFIDQSDTGELAELPHDSLYFLARHSV</sequence>
<evidence type="ECO:0000313" key="1">
    <source>
        <dbReference type="EMBL" id="XDP49432.1"/>
    </source>
</evidence>
<protein>
    <submittedName>
        <fullName evidence="1">Uncharacterized protein</fullName>
    </submittedName>
</protein>
<accession>A0AB39LAL7</accession>
<organism evidence="1">
    <name type="scientific">Streptococcus sp. CP1998</name>
    <dbReference type="NCBI Taxonomy" id="3238303"/>
    <lineage>
        <taxon>Bacteria</taxon>
        <taxon>Bacillati</taxon>
        <taxon>Bacillota</taxon>
        <taxon>Bacilli</taxon>
        <taxon>Lactobacillales</taxon>
        <taxon>Streptococcaceae</taxon>
        <taxon>Streptococcus</taxon>
    </lineage>
</organism>